<dbReference type="EMBL" id="SRPJ01000002">
    <property type="protein sequence ID" value="TGN27706.1"/>
    <property type="molecule type" value="Genomic_DNA"/>
</dbReference>
<protein>
    <submittedName>
        <fullName evidence="1">Pathogenicity island protein</fullName>
    </submittedName>
</protein>
<reference evidence="1 2" key="1">
    <citation type="submission" date="2019-04" db="EMBL/GenBank/DDBJ databases">
        <title>Genomic characterization of Staphylococcus petrasii strains.</title>
        <authorList>
            <person name="Vrbovska V."/>
            <person name="Kovarovic V."/>
            <person name="Maslanova I."/>
            <person name="Indrakova A."/>
            <person name="Petras P."/>
            <person name="Sedo O."/>
            <person name="Svec P."/>
            <person name="Fisarova L."/>
            <person name="Sedlacek I."/>
            <person name="Doskar J."/>
            <person name="Pantucek R."/>
        </authorList>
    </citation>
    <scope>NUCLEOTIDE SEQUENCE [LARGE SCALE GENOMIC DNA]</scope>
    <source>
        <strain evidence="1 2">CCM 8529</strain>
    </source>
</reference>
<accession>A0A4Z1B8G7</accession>
<sequence length="147" mass="16998">MNIKRVKHCLYYREAKITEYALLTEFSPQFINSKIKGIKLQIEAMYYLNISHSSSSDVFGFVSVSYPLEKLVIHILEEKAKLNAYIKRSSKKLALFKEVVKGYTPSEQKEIMYYIRSNGAAVDSELINRLRCDLYKAIHSHKVGVKV</sequence>
<evidence type="ECO:0000313" key="2">
    <source>
        <dbReference type="Proteomes" id="UP000297459"/>
    </source>
</evidence>
<keyword evidence="2" id="KW-1185">Reference proteome</keyword>
<dbReference type="RefSeq" id="WP_064207399.1">
    <property type="nucleotide sequence ID" value="NZ_BMCY01000002.1"/>
</dbReference>
<evidence type="ECO:0000313" key="1">
    <source>
        <dbReference type="EMBL" id="TGN27706.1"/>
    </source>
</evidence>
<name>A0A4Z1B8G7_9STAP</name>
<dbReference type="Proteomes" id="UP000297459">
    <property type="component" value="Unassembled WGS sequence"/>
</dbReference>
<proteinExistence type="predicted"/>
<organism evidence="1 2">
    <name type="scientific">Staphylococcus pragensis</name>
    <dbReference type="NCBI Taxonomy" id="1611836"/>
    <lineage>
        <taxon>Bacteria</taxon>
        <taxon>Bacillati</taxon>
        <taxon>Bacillota</taxon>
        <taxon>Bacilli</taxon>
        <taxon>Bacillales</taxon>
        <taxon>Staphylococcaceae</taxon>
        <taxon>Staphylococcus</taxon>
    </lineage>
</organism>
<dbReference type="AlphaFoldDB" id="A0A4Z1B8G7"/>
<gene>
    <name evidence="1" type="ORF">E2558_07605</name>
</gene>
<comment type="caution">
    <text evidence="1">The sequence shown here is derived from an EMBL/GenBank/DDBJ whole genome shotgun (WGS) entry which is preliminary data.</text>
</comment>